<feature type="region of interest" description="Disordered" evidence="1">
    <location>
        <begin position="22"/>
        <end position="100"/>
    </location>
</feature>
<organism evidence="2 3">
    <name type="scientific">Plectus sambesii</name>
    <dbReference type="NCBI Taxonomy" id="2011161"/>
    <lineage>
        <taxon>Eukaryota</taxon>
        <taxon>Metazoa</taxon>
        <taxon>Ecdysozoa</taxon>
        <taxon>Nematoda</taxon>
        <taxon>Chromadorea</taxon>
        <taxon>Plectida</taxon>
        <taxon>Plectina</taxon>
        <taxon>Plectoidea</taxon>
        <taxon>Plectidae</taxon>
        <taxon>Plectus</taxon>
    </lineage>
</organism>
<proteinExistence type="predicted"/>
<accession>A0A914WRM0</accession>
<feature type="compositionally biased region" description="Acidic residues" evidence="1">
    <location>
        <begin position="51"/>
        <end position="63"/>
    </location>
</feature>
<sequence length="588" mass="63577">MWLPDERRCDLLSTASSFSRAQLRPLAVGDPNKRPSAVEKSNMRPLAVDESNIDELSNDEPNIDESNKRPLAVDQPHKDEFNKRPPSSLRSDPGRSRPIRSMYARRVSVRKRRRHSAFVMMRTVVNPPSALCPSGIIRRDVCRPSPLVIQSPATMTDAGVDVVSHVRFSSSKAMSAFSDHVCLRAVIGSSGGYRPPAVARLPPLVPPVFEKNRMGGGGGSDQSEREGTRRSCFRPLAMTSANLDRHRLSSRGRPSSLRQSRLFRAPLLVRSPCGRQTRALKAVQLCLRRQRAPVDSPAAEDDSVWSSCASTAVVAAAAAAFAPLPSSDLIDDLSLTVPTDKRKMSRRPAQGHRRKDGSGVVLVVVDSERRKAKNGDGLPACTCAAVASPIPSLRQQSTGGGGQRRRQSPLSVTPHRRSMQQCCWPSIGHIFNQLAFLSLLRPPGQRRTQTRPFGLNFGGGGVLTAEGDRSGGTGRGGAGGVVGGGGRCDAAAAAWNSIRPLLVGRRAPMLISHNRPACSGGTGRGSGRLLWDARVGHFLAASATRCALTNSSSACRFYCSSRLRRRLCLFRYQPTQCSLVQQPEQAVI</sequence>
<feature type="region of interest" description="Disordered" evidence="1">
    <location>
        <begin position="392"/>
        <end position="415"/>
    </location>
</feature>
<keyword evidence="2" id="KW-1185">Reference proteome</keyword>
<reference evidence="3" key="1">
    <citation type="submission" date="2022-11" db="UniProtKB">
        <authorList>
            <consortium name="WormBaseParasite"/>
        </authorList>
    </citation>
    <scope>IDENTIFICATION</scope>
</reference>
<dbReference type="WBParaSite" id="PSAMB.scaffold5013size12880.g25741.t1">
    <property type="protein sequence ID" value="PSAMB.scaffold5013size12880.g25741.t1"/>
    <property type="gene ID" value="PSAMB.scaffold5013size12880.g25741"/>
</dbReference>
<evidence type="ECO:0000313" key="3">
    <source>
        <dbReference type="WBParaSite" id="PSAMB.scaffold5013size12880.g25741.t1"/>
    </source>
</evidence>
<evidence type="ECO:0000256" key="1">
    <source>
        <dbReference type="SAM" id="MobiDB-lite"/>
    </source>
</evidence>
<dbReference type="Proteomes" id="UP000887566">
    <property type="component" value="Unplaced"/>
</dbReference>
<dbReference type="AlphaFoldDB" id="A0A914WRM0"/>
<feature type="region of interest" description="Disordered" evidence="1">
    <location>
        <begin position="209"/>
        <end position="230"/>
    </location>
</feature>
<evidence type="ECO:0000313" key="2">
    <source>
        <dbReference type="Proteomes" id="UP000887566"/>
    </source>
</evidence>
<protein>
    <submittedName>
        <fullName evidence="3">Uncharacterized protein</fullName>
    </submittedName>
</protein>
<name>A0A914WRM0_9BILA</name>